<dbReference type="InterPro" id="IPR035986">
    <property type="entry name" value="PKD_dom_sf"/>
</dbReference>
<evidence type="ECO:0008006" key="3">
    <source>
        <dbReference type="Google" id="ProtNLM"/>
    </source>
</evidence>
<dbReference type="Pfam" id="PF22352">
    <property type="entry name" value="K319L-like_PKD"/>
    <property type="match status" value="1"/>
</dbReference>
<sequence>MKNLTLRIATTVIMITLFSCSKDDGPKNDPPPVNQVPVADAGPDQKVEIGSTVNLNGIDSNDSDGNELTYKWTIKSKPTGSIAEISGSTAEQANFDLDKAGNYVVELTVFDGEKEAKDEITVSNKTPIINSIDGFSDFSNFEAGDLVRRGRELEISGAYFSPDVSEMRVTLNGKECELEFQPDGIHATIPEDAQGGSLVLWVGEEKAVHPAKVFITTTPVTEFSESELLDEETQAGPTKYEIGCIVKPKKNGKFLGFRTIFGAEMRYTIWDVATGTMIADATGGPSGVKSLPEPVSVQADVEYLITVNTNSHRILGNSSQAIIFPADIFGEIEVTGYGYHLGEDQLFPSTIVRQNYVMPYLADVYFVADIEN</sequence>
<evidence type="ECO:0000313" key="1">
    <source>
        <dbReference type="EMBL" id="QCX01590.1"/>
    </source>
</evidence>
<keyword evidence="2" id="KW-1185">Reference proteome</keyword>
<dbReference type="OrthoDB" id="1191417at2"/>
<dbReference type="AlphaFoldDB" id="A0A5B7SXW4"/>
<reference evidence="1 2" key="1">
    <citation type="submission" date="2019-05" db="EMBL/GenBank/DDBJ databases">
        <title>Genome sequencing of F202Z8.</title>
        <authorList>
            <person name="Kwon Y.M."/>
        </authorList>
    </citation>
    <scope>NUCLEOTIDE SEQUENCE [LARGE SCALE GENOMIC DNA]</scope>
    <source>
        <strain evidence="1 2">F202Z8</strain>
    </source>
</reference>
<name>A0A5B7SXW4_9FLAO</name>
<evidence type="ECO:0000313" key="2">
    <source>
        <dbReference type="Proteomes" id="UP000310017"/>
    </source>
</evidence>
<dbReference type="Gene3D" id="2.60.40.10">
    <property type="entry name" value="Immunoglobulins"/>
    <property type="match status" value="1"/>
</dbReference>
<dbReference type="PROSITE" id="PS51257">
    <property type="entry name" value="PROKAR_LIPOPROTEIN"/>
    <property type="match status" value="1"/>
</dbReference>
<accession>A0A5B7SXW4</accession>
<dbReference type="RefSeq" id="WP_138853927.1">
    <property type="nucleotide sequence ID" value="NZ_CP040710.1"/>
</dbReference>
<gene>
    <name evidence="1" type="ORF">FGM00_16280</name>
</gene>
<dbReference type="CDD" id="cd00146">
    <property type="entry name" value="PKD"/>
    <property type="match status" value="1"/>
</dbReference>
<dbReference type="Proteomes" id="UP000310017">
    <property type="component" value="Chromosome"/>
</dbReference>
<protein>
    <recommendedName>
        <fullName evidence="3">PKD domain-containing protein</fullName>
    </recommendedName>
</protein>
<dbReference type="EMBL" id="CP040710">
    <property type="protein sequence ID" value="QCX01590.1"/>
    <property type="molecule type" value="Genomic_DNA"/>
</dbReference>
<dbReference type="KEGG" id="asag:FGM00_16280"/>
<proteinExistence type="predicted"/>
<organism evidence="1 2">
    <name type="scientific">Aggregatimonas sangjinii</name>
    <dbReference type="NCBI Taxonomy" id="2583587"/>
    <lineage>
        <taxon>Bacteria</taxon>
        <taxon>Pseudomonadati</taxon>
        <taxon>Bacteroidota</taxon>
        <taxon>Flavobacteriia</taxon>
        <taxon>Flavobacteriales</taxon>
        <taxon>Flavobacteriaceae</taxon>
        <taxon>Aggregatimonas</taxon>
    </lineage>
</organism>
<dbReference type="SUPFAM" id="SSF49299">
    <property type="entry name" value="PKD domain"/>
    <property type="match status" value="1"/>
</dbReference>
<dbReference type="InterPro" id="IPR013783">
    <property type="entry name" value="Ig-like_fold"/>
</dbReference>